<name>A0A841LFB5_9SPHN</name>
<feature type="binding site" evidence="12">
    <location>
        <position position="144"/>
    </location>
    <ligand>
        <name>Fe cation</name>
        <dbReference type="ChEBI" id="CHEBI:24875"/>
    </ligand>
</feature>
<dbReference type="GO" id="GO:0045892">
    <property type="term" value="P:negative regulation of DNA-templated transcription"/>
    <property type="evidence" value="ECO:0007669"/>
    <property type="project" value="TreeGrafter"/>
</dbReference>
<dbReference type="CDD" id="cd07153">
    <property type="entry name" value="Fur_like"/>
    <property type="match status" value="1"/>
</dbReference>
<evidence type="ECO:0000256" key="12">
    <source>
        <dbReference type="PIRSR" id="PIRSR602481-2"/>
    </source>
</evidence>
<dbReference type="InterPro" id="IPR002481">
    <property type="entry name" value="FUR"/>
</dbReference>
<dbReference type="InterPro" id="IPR036390">
    <property type="entry name" value="WH_DNA-bd_sf"/>
</dbReference>
<evidence type="ECO:0000256" key="1">
    <source>
        <dbReference type="ARBA" id="ARBA00004496"/>
    </source>
</evidence>
<dbReference type="GO" id="GO:0000976">
    <property type="term" value="F:transcription cis-regulatory region binding"/>
    <property type="evidence" value="ECO:0007669"/>
    <property type="project" value="TreeGrafter"/>
</dbReference>
<keyword evidence="11" id="KW-0804">Transcription</keyword>
<dbReference type="InterPro" id="IPR043135">
    <property type="entry name" value="Fur_C"/>
</dbReference>
<dbReference type="AlphaFoldDB" id="A0A841LFB5"/>
<evidence type="ECO:0000256" key="10">
    <source>
        <dbReference type="ARBA" id="ARBA00023125"/>
    </source>
</evidence>
<protein>
    <recommendedName>
        <fullName evidence="4">Ferric uptake regulation protein</fullName>
    </recommendedName>
</protein>
<dbReference type="Pfam" id="PF01475">
    <property type="entry name" value="FUR"/>
    <property type="match status" value="1"/>
</dbReference>
<comment type="subcellular location">
    <subcellularLocation>
        <location evidence="1">Cytoplasm</location>
    </subcellularLocation>
</comment>
<dbReference type="PANTHER" id="PTHR33202">
    <property type="entry name" value="ZINC UPTAKE REGULATION PROTEIN"/>
    <property type="match status" value="1"/>
</dbReference>
<dbReference type="GO" id="GO:0003700">
    <property type="term" value="F:DNA-binding transcription factor activity"/>
    <property type="evidence" value="ECO:0007669"/>
    <property type="project" value="InterPro"/>
</dbReference>
<dbReference type="GO" id="GO:1900376">
    <property type="term" value="P:regulation of secondary metabolite biosynthetic process"/>
    <property type="evidence" value="ECO:0007669"/>
    <property type="project" value="TreeGrafter"/>
</dbReference>
<dbReference type="PANTHER" id="PTHR33202:SF2">
    <property type="entry name" value="FERRIC UPTAKE REGULATION PROTEIN"/>
    <property type="match status" value="1"/>
</dbReference>
<evidence type="ECO:0000313" key="13">
    <source>
        <dbReference type="EMBL" id="MBB6228505.1"/>
    </source>
</evidence>
<keyword evidence="6" id="KW-0678">Repressor</keyword>
<evidence type="ECO:0000256" key="8">
    <source>
        <dbReference type="ARBA" id="ARBA00022833"/>
    </source>
</evidence>
<keyword evidence="14" id="KW-1185">Reference proteome</keyword>
<evidence type="ECO:0000256" key="11">
    <source>
        <dbReference type="ARBA" id="ARBA00023163"/>
    </source>
</evidence>
<proteinExistence type="inferred from homology"/>
<dbReference type="GO" id="GO:0008270">
    <property type="term" value="F:zinc ion binding"/>
    <property type="evidence" value="ECO:0007669"/>
    <property type="project" value="TreeGrafter"/>
</dbReference>
<reference evidence="13 14" key="1">
    <citation type="submission" date="2020-08" db="EMBL/GenBank/DDBJ databases">
        <title>Genomic Encyclopedia of Type Strains, Phase IV (KMG-IV): sequencing the most valuable type-strain genomes for metagenomic binning, comparative biology and taxonomic classification.</title>
        <authorList>
            <person name="Goeker M."/>
        </authorList>
    </citation>
    <scope>NUCLEOTIDE SEQUENCE [LARGE SCALE GENOMIC DNA]</scope>
    <source>
        <strain evidence="13 14">DSM 102189</strain>
    </source>
</reference>
<feature type="binding site" evidence="12">
    <location>
        <position position="142"/>
    </location>
    <ligand>
        <name>Fe cation</name>
        <dbReference type="ChEBI" id="CHEBI:24875"/>
    </ligand>
</feature>
<organism evidence="13 14">
    <name type="scientific">Polymorphobacter multimanifer</name>
    <dbReference type="NCBI Taxonomy" id="1070431"/>
    <lineage>
        <taxon>Bacteria</taxon>
        <taxon>Pseudomonadati</taxon>
        <taxon>Pseudomonadota</taxon>
        <taxon>Alphaproteobacteria</taxon>
        <taxon>Sphingomonadales</taxon>
        <taxon>Sphingosinicellaceae</taxon>
        <taxon>Polymorphobacter</taxon>
    </lineage>
</organism>
<evidence type="ECO:0000256" key="7">
    <source>
        <dbReference type="ARBA" id="ARBA00022723"/>
    </source>
</evidence>
<evidence type="ECO:0000313" key="14">
    <source>
        <dbReference type="Proteomes" id="UP000538147"/>
    </source>
</evidence>
<comment type="cofactor">
    <cofactor evidence="12">
        <name>Mn(2+)</name>
        <dbReference type="ChEBI" id="CHEBI:29035"/>
    </cofactor>
    <cofactor evidence="12">
        <name>Fe(2+)</name>
        <dbReference type="ChEBI" id="CHEBI:29033"/>
    </cofactor>
    <text evidence="12">Binds 1 Mn(2+) or Fe(2+) ion per subunit.</text>
</comment>
<comment type="caution">
    <text evidence="13">The sequence shown here is derived from an EMBL/GenBank/DDBJ whole genome shotgun (WGS) entry which is preliminary data.</text>
</comment>
<dbReference type="Gene3D" id="3.30.1490.190">
    <property type="match status" value="1"/>
</dbReference>
<comment type="similarity">
    <text evidence="2">Belongs to the Fur family.</text>
</comment>
<evidence type="ECO:0000256" key="6">
    <source>
        <dbReference type="ARBA" id="ARBA00022491"/>
    </source>
</evidence>
<keyword evidence="10" id="KW-0238">DNA-binding</keyword>
<keyword evidence="5" id="KW-0963">Cytoplasm</keyword>
<evidence type="ECO:0000256" key="3">
    <source>
        <dbReference type="ARBA" id="ARBA00011738"/>
    </source>
</evidence>
<dbReference type="Gene3D" id="1.10.10.10">
    <property type="entry name" value="Winged helix-like DNA-binding domain superfamily/Winged helix DNA-binding domain"/>
    <property type="match status" value="1"/>
</dbReference>
<gene>
    <name evidence="13" type="ORF">FHS79_002695</name>
</gene>
<keyword evidence="12" id="KW-0408">Iron</keyword>
<keyword evidence="9" id="KW-0805">Transcription regulation</keyword>
<accession>A0A841LFB5</accession>
<feature type="binding site" evidence="12">
    <location>
        <position position="180"/>
    </location>
    <ligand>
        <name>Fe cation</name>
        <dbReference type="ChEBI" id="CHEBI:24875"/>
    </ligand>
</feature>
<feature type="binding site" evidence="12">
    <location>
        <position position="163"/>
    </location>
    <ligand>
        <name>Fe cation</name>
        <dbReference type="ChEBI" id="CHEBI:24875"/>
    </ligand>
</feature>
<evidence type="ECO:0000256" key="5">
    <source>
        <dbReference type="ARBA" id="ARBA00022490"/>
    </source>
</evidence>
<dbReference type="Proteomes" id="UP000538147">
    <property type="component" value="Unassembled WGS sequence"/>
</dbReference>
<dbReference type="SUPFAM" id="SSF46785">
    <property type="entry name" value="Winged helix' DNA-binding domain"/>
    <property type="match status" value="1"/>
</dbReference>
<evidence type="ECO:0000256" key="9">
    <source>
        <dbReference type="ARBA" id="ARBA00023015"/>
    </source>
</evidence>
<keyword evidence="8" id="KW-0862">Zinc</keyword>
<evidence type="ECO:0000256" key="4">
    <source>
        <dbReference type="ARBA" id="ARBA00020910"/>
    </source>
</evidence>
<keyword evidence="7 12" id="KW-0479">Metal-binding</keyword>
<sequence>MWTAGDACIVGGAQSLWYGLHAQATALLALRTRRHRPISVHAHVPATGGRRSEVGGSIDIEALCLKKGLRITDQRRVIAAVLSEVDDHPDVEALHRRVSAVDSRISIATVYRTVKLFEEAGILERHEFQGGRSRYEMVQDEHHDHLINVETGDVVEFHDAELEELQSRIAARLGFRLVDHRMELYGVPVTKPE</sequence>
<dbReference type="FunFam" id="1.10.10.10:FF:000051">
    <property type="entry name" value="Fur family transcriptional regulator"/>
    <property type="match status" value="1"/>
</dbReference>
<dbReference type="GO" id="GO:0005829">
    <property type="term" value="C:cytosol"/>
    <property type="evidence" value="ECO:0007669"/>
    <property type="project" value="TreeGrafter"/>
</dbReference>
<comment type="subunit">
    <text evidence="3">Homodimer.</text>
</comment>
<dbReference type="EMBL" id="JACIIV010000020">
    <property type="protein sequence ID" value="MBB6228505.1"/>
    <property type="molecule type" value="Genomic_DNA"/>
</dbReference>
<dbReference type="InterPro" id="IPR036388">
    <property type="entry name" value="WH-like_DNA-bd_sf"/>
</dbReference>
<evidence type="ECO:0000256" key="2">
    <source>
        <dbReference type="ARBA" id="ARBA00007957"/>
    </source>
</evidence>